<dbReference type="EMBL" id="CP048993">
    <property type="protein sequence ID" value="QID81314.1"/>
    <property type="molecule type" value="Genomic_DNA"/>
</dbReference>
<dbReference type="Proteomes" id="UP000501346">
    <property type="component" value="Chromosome ScXII"/>
</dbReference>
<evidence type="ECO:0000313" key="2">
    <source>
        <dbReference type="Proteomes" id="UP000501346"/>
    </source>
</evidence>
<evidence type="ECO:0000313" key="1">
    <source>
        <dbReference type="EMBL" id="QID81314.1"/>
    </source>
</evidence>
<protein>
    <submittedName>
        <fullName evidence="1">Chromosome transmission fidelity-protein</fullName>
    </submittedName>
</protein>
<proteinExistence type="predicted"/>
<reference evidence="1 2" key="1">
    <citation type="journal article" date="2019" name="BMC Genomics">
        <title>Chromosome level assembly and comparative genome analysis confirm lager-brewing yeasts originated from a single hybridization.</title>
        <authorList>
            <person name="Salazar A.N."/>
            <person name="Gorter de Vries A.R."/>
            <person name="van den Broek M."/>
            <person name="Brouwers N."/>
            <person name="de la Torre Cortes P."/>
            <person name="Kuijpers N.G.A."/>
            <person name="Daran J.G."/>
            <person name="Abeel T."/>
        </authorList>
    </citation>
    <scope>NUCLEOTIDE SEQUENCE [LARGE SCALE GENOMIC DNA]</scope>
    <source>
        <strain evidence="1 2">CBS 1483</strain>
    </source>
</reference>
<accession>A0A6C1DYJ1</accession>
<gene>
    <name evidence="1" type="primary">CTF3_1</name>
    <name evidence="1" type="ORF">GRS66_003687</name>
</gene>
<keyword evidence="2" id="KW-1185">Reference proteome</keyword>
<organism evidence="1 2">
    <name type="scientific">Saccharomyces pastorianus</name>
    <name type="common">Lager yeast</name>
    <name type="synonym">Saccharomyces cerevisiae x Saccharomyces eubayanus</name>
    <dbReference type="NCBI Taxonomy" id="27292"/>
    <lineage>
        <taxon>Eukaryota</taxon>
        <taxon>Fungi</taxon>
        <taxon>Dikarya</taxon>
        <taxon>Ascomycota</taxon>
        <taxon>Saccharomycotina</taxon>
        <taxon>Saccharomycetes</taxon>
        <taxon>Saccharomycetales</taxon>
        <taxon>Saccharomycetaceae</taxon>
        <taxon>Saccharomyces</taxon>
    </lineage>
</organism>
<sequence length="733" mass="84233">MSLILDDIILSLTNANERTPPQALKTTLSLLYEKSKQYGLSSPQLQALVRLLCETSIIDTVTKVYIVENCFLPDGYLTKELLLEIINHLGTPTVFSRYRIQTPPVLQSALCKWLVHVYFLFPVHSEREHNISSSIWLHLWQFSFLQKWITPLVIWQATTPVDVKPWKLSIIKRCAMNPGYRDAPASATLILQRFQCLVGASSQITESIITINCNRKTLKSHRNLKLDAHFLSILKRILSRAHPANFPADTVQNTIDMYLSEIHQLGADSIYPLRLQSLPEYVSSDSTVSLWDVTSLEQLAQNWPQLHIPNDVDYMMKPSLNSNVLLPRKVMSRDSLKHLYSSIILIKNSRDESSSPYEWCIWQLKRCFAHQIETPQEVIPIIISVSSMDNKLSSRIIQTFCNLKYLKLDELTLKKVCGGILPLWKPELISGTREFFVKFMASIFMWSTRDGHNNNCTFSETCFYVLQMITNWVLDDKLIALGLTLLHDMQSLLTLDKIFNNATSDRFSTMAFISSLDILTQLSKQTKSDYAIQYLIVGPDIMNKVFSSDDPLLLSAACRYLVATKNKLMQYPSTNKFVRMQNQYIMDLTNYLYRNKVLSSKSLFGVSPDFFKQILENLYIPTADFKNAKFFTITGIPALSYICIIILRRLETAENTKIKFTSGIINEETFNNFFRVHHDEIGQHGWIKGVNNIHDLRVKILMHLSNTANPYRDIAAFLFTYLKSLSKYSVQNS</sequence>
<name>A0A6C1DYJ1_SACPS</name>
<dbReference type="AlphaFoldDB" id="A0A6C1DYJ1"/>
<dbReference type="CDD" id="cd22647">
    <property type="entry name" value="CTF3_NTD_HEAT"/>
    <property type="match status" value="1"/>
</dbReference>
<dbReference type="OrthoDB" id="6347512at2759"/>